<sequence length="69" mass="7785">MIAGQGNSYGMCIVRLKDWSERPDKADAVNAVIGQIYARTADIKDAQISPSLPDDHRLRYFDRFRNVSA</sequence>
<protein>
    <submittedName>
        <fullName evidence="1">Uncharacterized protein</fullName>
    </submittedName>
</protein>
<accession>K1U0G0</accession>
<organism evidence="1">
    <name type="scientific">human gut metagenome</name>
    <dbReference type="NCBI Taxonomy" id="408170"/>
    <lineage>
        <taxon>unclassified sequences</taxon>
        <taxon>metagenomes</taxon>
        <taxon>organismal metagenomes</taxon>
    </lineage>
</organism>
<gene>
    <name evidence="1" type="ORF">OBE_02417</name>
</gene>
<comment type="caution">
    <text evidence="1">The sequence shown here is derived from an EMBL/GenBank/DDBJ whole genome shotgun (WGS) entry which is preliminary data.</text>
</comment>
<dbReference type="Gene3D" id="3.30.70.1430">
    <property type="entry name" value="Multidrug efflux transporter AcrB pore domain"/>
    <property type="match status" value="1"/>
</dbReference>
<proteinExistence type="predicted"/>
<dbReference type="AlphaFoldDB" id="K1U0G0"/>
<dbReference type="SUPFAM" id="SSF82693">
    <property type="entry name" value="Multidrug efflux transporter AcrB pore domain, PN1, PN2, PC1 and PC2 subdomains"/>
    <property type="match status" value="1"/>
</dbReference>
<feature type="non-terminal residue" evidence="1">
    <location>
        <position position="69"/>
    </location>
</feature>
<evidence type="ECO:0000313" key="1">
    <source>
        <dbReference type="EMBL" id="EKC73384.1"/>
    </source>
</evidence>
<reference evidence="1" key="1">
    <citation type="journal article" date="2013" name="Environ. Microbiol.">
        <title>Microbiota from the distal guts of lean and obese adolescents exhibit partial functional redundancy besides clear differences in community structure.</title>
        <authorList>
            <person name="Ferrer M."/>
            <person name="Ruiz A."/>
            <person name="Lanza F."/>
            <person name="Haange S.B."/>
            <person name="Oberbach A."/>
            <person name="Till H."/>
            <person name="Bargiela R."/>
            <person name="Campoy C."/>
            <person name="Segura M.T."/>
            <person name="Richter M."/>
            <person name="von Bergen M."/>
            <person name="Seifert J."/>
            <person name="Suarez A."/>
        </authorList>
    </citation>
    <scope>NUCLEOTIDE SEQUENCE</scope>
</reference>
<name>K1U0G0_9ZZZZ</name>
<dbReference type="EMBL" id="AJWZ01001575">
    <property type="protein sequence ID" value="EKC73384.1"/>
    <property type="molecule type" value="Genomic_DNA"/>
</dbReference>